<gene>
    <name evidence="2" type="ORF">BO83DRAFT_428231</name>
</gene>
<sequence length="163" mass="17890">MKVKLACASDLFEIRDEIGQCDQRGPDTLEGLLVLVGCPFPEIEGERAVPREPTPVLQGTPVFGETDQDDQLWPALKSNQRAVECRKLLTSATDGLRIISPTAFCQVFIVIRLTGKDTPLGNDQLPDGDVAEDEVKPNKKKKSSINLSSWDQNWTPPDGSEEG</sequence>
<evidence type="ECO:0000313" key="2">
    <source>
        <dbReference type="EMBL" id="PWY70725.1"/>
    </source>
</evidence>
<organism evidence="2 3">
    <name type="scientific">Aspergillus eucalypticola (strain CBS 122712 / IBT 29274)</name>
    <dbReference type="NCBI Taxonomy" id="1448314"/>
    <lineage>
        <taxon>Eukaryota</taxon>
        <taxon>Fungi</taxon>
        <taxon>Dikarya</taxon>
        <taxon>Ascomycota</taxon>
        <taxon>Pezizomycotina</taxon>
        <taxon>Eurotiomycetes</taxon>
        <taxon>Eurotiomycetidae</taxon>
        <taxon>Eurotiales</taxon>
        <taxon>Aspergillaceae</taxon>
        <taxon>Aspergillus</taxon>
        <taxon>Aspergillus subgen. Circumdati</taxon>
    </lineage>
</organism>
<dbReference type="RefSeq" id="XP_025387062.1">
    <property type="nucleotide sequence ID" value="XM_025535398.1"/>
</dbReference>
<comment type="caution">
    <text evidence="2">The sequence shown here is derived from an EMBL/GenBank/DDBJ whole genome shotgun (WGS) entry which is preliminary data.</text>
</comment>
<dbReference type="Proteomes" id="UP000246171">
    <property type="component" value="Unassembled WGS sequence"/>
</dbReference>
<dbReference type="GeneID" id="37057360"/>
<dbReference type="VEuPathDB" id="FungiDB:BO83DRAFT_428231"/>
<feature type="region of interest" description="Disordered" evidence="1">
    <location>
        <begin position="119"/>
        <end position="163"/>
    </location>
</feature>
<evidence type="ECO:0000256" key="1">
    <source>
        <dbReference type="SAM" id="MobiDB-lite"/>
    </source>
</evidence>
<reference evidence="2" key="1">
    <citation type="submission" date="2016-12" db="EMBL/GenBank/DDBJ databases">
        <title>The genomes of Aspergillus section Nigri reveals drivers in fungal speciation.</title>
        <authorList>
            <consortium name="DOE Joint Genome Institute"/>
            <person name="Vesth T.C."/>
            <person name="Nybo J."/>
            <person name="Theobald S."/>
            <person name="Brandl J."/>
            <person name="Frisvad J.C."/>
            <person name="Nielsen K.F."/>
            <person name="Lyhne E.K."/>
            <person name="Kogle M.E."/>
            <person name="Kuo A."/>
            <person name="Riley R."/>
            <person name="Clum A."/>
            <person name="Nolan M."/>
            <person name="Lipzen A."/>
            <person name="Salamov A."/>
            <person name="Henrissat B."/>
            <person name="Wiebenga A."/>
            <person name="De vries R.P."/>
            <person name="Grigoriev I.V."/>
            <person name="Mortensen U.H."/>
            <person name="Andersen M.R."/>
            <person name="Baker S.E."/>
        </authorList>
    </citation>
    <scope>NUCLEOTIDE SEQUENCE</scope>
    <source>
        <strain evidence="2">CBS 122712</strain>
    </source>
</reference>
<dbReference type="EMBL" id="MSFU01000016">
    <property type="protein sequence ID" value="PWY70725.1"/>
    <property type="molecule type" value="Genomic_DNA"/>
</dbReference>
<protein>
    <submittedName>
        <fullName evidence="2">Uncharacterized protein</fullName>
    </submittedName>
</protein>
<name>A0A317V9J9_ASPEC</name>
<accession>A0A317V9J9</accession>
<evidence type="ECO:0000313" key="3">
    <source>
        <dbReference type="Proteomes" id="UP000246171"/>
    </source>
</evidence>
<dbReference type="AlphaFoldDB" id="A0A317V9J9"/>
<keyword evidence="3" id="KW-1185">Reference proteome</keyword>
<proteinExistence type="predicted"/>